<dbReference type="Proteomes" id="UP000785679">
    <property type="component" value="Unassembled WGS sequence"/>
</dbReference>
<evidence type="ECO:0000313" key="1">
    <source>
        <dbReference type="EMBL" id="TNV71015.1"/>
    </source>
</evidence>
<gene>
    <name evidence="1" type="ORF">FGO68_gene16043</name>
</gene>
<evidence type="ECO:0000313" key="2">
    <source>
        <dbReference type="Proteomes" id="UP000785679"/>
    </source>
</evidence>
<proteinExistence type="predicted"/>
<accession>A0A8J8SUC6</accession>
<keyword evidence="2" id="KW-1185">Reference proteome</keyword>
<dbReference type="EMBL" id="RRYP01031136">
    <property type="protein sequence ID" value="TNV71015.1"/>
    <property type="molecule type" value="Genomic_DNA"/>
</dbReference>
<protein>
    <submittedName>
        <fullName evidence="1">Uncharacterized protein</fullName>
    </submittedName>
</protein>
<dbReference type="AlphaFoldDB" id="A0A8J8SUC6"/>
<comment type="caution">
    <text evidence="1">The sequence shown here is derived from an EMBL/GenBank/DDBJ whole genome shotgun (WGS) entry which is preliminary data.</text>
</comment>
<organism evidence="1 2">
    <name type="scientific">Halteria grandinella</name>
    <dbReference type="NCBI Taxonomy" id="5974"/>
    <lineage>
        <taxon>Eukaryota</taxon>
        <taxon>Sar</taxon>
        <taxon>Alveolata</taxon>
        <taxon>Ciliophora</taxon>
        <taxon>Intramacronucleata</taxon>
        <taxon>Spirotrichea</taxon>
        <taxon>Stichotrichia</taxon>
        <taxon>Sporadotrichida</taxon>
        <taxon>Halteriidae</taxon>
        <taxon>Halteria</taxon>
    </lineage>
</organism>
<reference evidence="1" key="1">
    <citation type="submission" date="2019-06" db="EMBL/GenBank/DDBJ databases">
        <authorList>
            <person name="Zheng W."/>
        </authorList>
    </citation>
    <scope>NUCLEOTIDE SEQUENCE</scope>
    <source>
        <strain evidence="1">QDHG01</strain>
    </source>
</reference>
<sequence>MAFFRQLVGKILKNFNDRLSVSAAAALAFAVFCVLKAKGKPKFPFVNLSNFMLVLQKKLVEEVIFDGSHILFRCVNQAQWHVTQAEPMIRGKELFKSLVQYRCQFK</sequence>
<name>A0A8J8SUC6_HALGN</name>